<reference evidence="2" key="1">
    <citation type="journal article" date="2022" name="bioRxiv">
        <title>Genomics of Preaxostyla Flagellates Illuminates Evolutionary Transitions and the Path Towards Mitochondrial Loss.</title>
        <authorList>
            <person name="Novak L.V.F."/>
            <person name="Treitli S.C."/>
            <person name="Pyrih J."/>
            <person name="Halakuc P."/>
            <person name="Pipaliya S.V."/>
            <person name="Vacek V."/>
            <person name="Brzon O."/>
            <person name="Soukal P."/>
            <person name="Eme L."/>
            <person name="Dacks J.B."/>
            <person name="Karnkowska A."/>
            <person name="Elias M."/>
            <person name="Hampl V."/>
        </authorList>
    </citation>
    <scope>NUCLEOTIDE SEQUENCE</scope>
    <source>
        <strain evidence="2">RCP-MX</strain>
    </source>
</reference>
<keyword evidence="1" id="KW-0812">Transmembrane</keyword>
<sequence length="239" mass="27753">MTPFTYKMTTEKYQKVPKSSCTAWYPPLVLFWYSPWYFSGTRQKSTKLVLVRAVVLFGTFPSVLRILVKYQGILVKYRLGEGEHRVHFGTLPKFGTPLVHFGTLWYTLVPVWYFFGTFLVLFWYLWYSPRFILYTSNFDFEVPFSELSIAQAAPLTLHQLACCILELARTRYILNERFLIPDNYAESLDAEMADQVRPILERLLPPNYGRLSLSRALHCLQEAFAWVEAHGGVPGVSQP</sequence>
<keyword evidence="1" id="KW-1133">Transmembrane helix</keyword>
<protein>
    <submittedName>
        <fullName evidence="2">Uncharacterized protein</fullName>
    </submittedName>
</protein>
<evidence type="ECO:0000256" key="1">
    <source>
        <dbReference type="SAM" id="Phobius"/>
    </source>
</evidence>
<keyword evidence="1" id="KW-0472">Membrane</keyword>
<dbReference type="Proteomes" id="UP001141327">
    <property type="component" value="Unassembled WGS sequence"/>
</dbReference>
<keyword evidence="3" id="KW-1185">Reference proteome</keyword>
<comment type="caution">
    <text evidence="2">The sequence shown here is derived from an EMBL/GenBank/DDBJ whole genome shotgun (WGS) entry which is preliminary data.</text>
</comment>
<evidence type="ECO:0000313" key="3">
    <source>
        <dbReference type="Proteomes" id="UP001141327"/>
    </source>
</evidence>
<name>A0ABQ8UF98_9EUKA</name>
<gene>
    <name evidence="2" type="ORF">PAPYR_8401</name>
</gene>
<feature type="transmembrane region" description="Helical" evidence="1">
    <location>
        <begin position="50"/>
        <end position="68"/>
    </location>
</feature>
<proteinExistence type="predicted"/>
<dbReference type="EMBL" id="JAPMOS010000072">
    <property type="protein sequence ID" value="KAJ4456362.1"/>
    <property type="molecule type" value="Genomic_DNA"/>
</dbReference>
<organism evidence="2 3">
    <name type="scientific">Paratrimastix pyriformis</name>
    <dbReference type="NCBI Taxonomy" id="342808"/>
    <lineage>
        <taxon>Eukaryota</taxon>
        <taxon>Metamonada</taxon>
        <taxon>Preaxostyla</taxon>
        <taxon>Paratrimastigidae</taxon>
        <taxon>Paratrimastix</taxon>
    </lineage>
</organism>
<evidence type="ECO:0000313" key="2">
    <source>
        <dbReference type="EMBL" id="KAJ4456362.1"/>
    </source>
</evidence>
<feature type="transmembrane region" description="Helical" evidence="1">
    <location>
        <begin position="103"/>
        <end position="127"/>
    </location>
</feature>
<accession>A0ABQ8UF98</accession>